<evidence type="ECO:0000256" key="1">
    <source>
        <dbReference type="ARBA" id="ARBA00022763"/>
    </source>
</evidence>
<dbReference type="InterPro" id="IPR038726">
    <property type="entry name" value="PDDEXK_AddAB-type"/>
</dbReference>
<keyword evidence="2" id="KW-0547">Nucleotide-binding</keyword>
<evidence type="ECO:0000313" key="5">
    <source>
        <dbReference type="EMBL" id="CAA9228784.1"/>
    </source>
</evidence>
<dbReference type="EMBL" id="CADCTF010000053">
    <property type="protein sequence ID" value="CAA9228784.1"/>
    <property type="molecule type" value="Genomic_DNA"/>
</dbReference>
<keyword evidence="1" id="KW-0227">DNA damage</keyword>
<name>A0A6J4HNM9_9ACTN</name>
<keyword evidence="2" id="KW-0067">ATP-binding</keyword>
<keyword evidence="5" id="KW-0378">Hydrolase</keyword>
<evidence type="ECO:0000259" key="4">
    <source>
        <dbReference type="Pfam" id="PF12705"/>
    </source>
</evidence>
<dbReference type="GO" id="GO:0006281">
    <property type="term" value="P:DNA repair"/>
    <property type="evidence" value="ECO:0007669"/>
    <property type="project" value="UniProtKB-KW"/>
</dbReference>
<dbReference type="GO" id="GO:0004386">
    <property type="term" value="F:helicase activity"/>
    <property type="evidence" value="ECO:0007669"/>
    <property type="project" value="UniProtKB-KW"/>
</dbReference>
<gene>
    <name evidence="5" type="ORF">AVDCRST_MAG50-1666</name>
</gene>
<keyword evidence="2" id="KW-0347">Helicase</keyword>
<organism evidence="5">
    <name type="scientific">uncultured Acidimicrobiales bacterium</name>
    <dbReference type="NCBI Taxonomy" id="310071"/>
    <lineage>
        <taxon>Bacteria</taxon>
        <taxon>Bacillati</taxon>
        <taxon>Actinomycetota</taxon>
        <taxon>Acidimicrobiia</taxon>
        <taxon>Acidimicrobiales</taxon>
        <taxon>environmental samples</taxon>
    </lineage>
</organism>
<keyword evidence="5" id="KW-0540">Nuclease</keyword>
<dbReference type="Gene3D" id="3.90.320.10">
    <property type="match status" value="1"/>
</dbReference>
<evidence type="ECO:0000256" key="3">
    <source>
        <dbReference type="ARBA" id="ARBA00023204"/>
    </source>
</evidence>
<dbReference type="AlphaFoldDB" id="A0A6J4HNM9"/>
<feature type="domain" description="PD-(D/E)XK endonuclease-like" evidence="4">
    <location>
        <begin position="8"/>
        <end position="252"/>
    </location>
</feature>
<dbReference type="GO" id="GO:0004527">
    <property type="term" value="F:exonuclease activity"/>
    <property type="evidence" value="ECO:0007669"/>
    <property type="project" value="UniProtKB-KW"/>
</dbReference>
<keyword evidence="5" id="KW-0269">Exonuclease</keyword>
<keyword evidence="3" id="KW-0234">DNA repair</keyword>
<evidence type="ECO:0000256" key="2">
    <source>
        <dbReference type="ARBA" id="ARBA00022806"/>
    </source>
</evidence>
<accession>A0A6J4HNM9</accession>
<reference evidence="5" key="1">
    <citation type="submission" date="2020-02" db="EMBL/GenBank/DDBJ databases">
        <authorList>
            <person name="Meier V. D."/>
        </authorList>
    </citation>
    <scope>NUCLEOTIDE SEQUENCE</scope>
    <source>
        <strain evidence="5">AVDCRST_MAG50</strain>
    </source>
</reference>
<proteinExistence type="predicted"/>
<dbReference type="Pfam" id="PF12705">
    <property type="entry name" value="PDDEXK_1"/>
    <property type="match status" value="1"/>
</dbReference>
<protein>
    <submittedName>
        <fullName evidence="5">RecB family exonuclease</fullName>
    </submittedName>
</protein>
<dbReference type="InterPro" id="IPR011604">
    <property type="entry name" value="PDDEXK-like_dom_sf"/>
</dbReference>
<sequence length="287" mass="31376">MSLPLPTSLTPSKVSSFKDCALAFRFSAIDRLPEPASPAAYKGTLVHRALQLLFWDEPAGSRSMAAAMAKLEQAWAEAQDDPEFVELSLTEADVTDFRADAELLVRRYFELEDPDQVQVIGTELRLEVEIGSLKLRGIIDRLELDSNGDLVVTDYKTGRSPGASFEQSRMGGVHFYAFLCEQVLGVRPVRIQLLHLREPVAISMVPSDQSIRGLQQRTQAIWSAVERACETDSFKPKPGRLCDWCSFKAYCPAFGGDPQGALDVVAARSTAGSTTSTAVAPHLSVAV</sequence>